<dbReference type="RefSeq" id="XP_065458356.1">
    <property type="nucleotide sequence ID" value="XM_065602284.1"/>
</dbReference>
<feature type="compositionally biased region" description="Basic and acidic residues" evidence="1">
    <location>
        <begin position="37"/>
        <end position="47"/>
    </location>
</feature>
<feature type="compositionally biased region" description="Basic and acidic residues" evidence="1">
    <location>
        <begin position="55"/>
        <end position="64"/>
    </location>
</feature>
<gene>
    <name evidence="2" type="ORF">RHO25_002654</name>
</gene>
<keyword evidence="3" id="KW-1185">Reference proteome</keyword>
<name>A0ABZ0NEU3_CERBT</name>
<sequence length="444" mass="51049">MAGRLLSRHVRSLNACIGSPRRVTITQIRNATCDANRRDPVVSERPDNLGGLGSTEKEHVRCESGTEEENSLRGGFPSAPDGELRRPRKSQQNGGERKNDIYQQQGSGYSSQPHDGQHKQIDTPQDVHHFLQLAERDLAGPAEATALLKSSMEAIQSLPRKEQQVRATSVKAYLVLHWILGTDPKQWDWTVDRNLADPLCWHLEAEEKSQAVQDWIWIWYTDGSLRDGATMKPKAAGYRSKYKSTTFDWPAQVIAAMARAMVYWSKDGTADNALKFVLDRSRYARGFSWYHYANTVVAKALDMDQARPCNPILFEEFVEVYRRRLHRIDSDEASSIWLDVANLKLFHPINADAKHMLAICRKKRALKCMLEYDEIRRVFCARLVLRAAYLLRLQGDQHNARYMEDVSVRLNEKPWTMRARLYGSWKRDPKLKRLHEESPFTEAV</sequence>
<dbReference type="Proteomes" id="UP001302367">
    <property type="component" value="Chromosome 2"/>
</dbReference>
<dbReference type="EMBL" id="CP134185">
    <property type="protein sequence ID" value="WPA98043.1"/>
    <property type="molecule type" value="Genomic_DNA"/>
</dbReference>
<protein>
    <submittedName>
        <fullName evidence="2">Uncharacterized protein</fullName>
    </submittedName>
</protein>
<organism evidence="2 3">
    <name type="scientific">Cercospora beticola</name>
    <name type="common">Sugarbeet leaf spot fungus</name>
    <dbReference type="NCBI Taxonomy" id="122368"/>
    <lineage>
        <taxon>Eukaryota</taxon>
        <taxon>Fungi</taxon>
        <taxon>Dikarya</taxon>
        <taxon>Ascomycota</taxon>
        <taxon>Pezizomycotina</taxon>
        <taxon>Dothideomycetes</taxon>
        <taxon>Dothideomycetidae</taxon>
        <taxon>Mycosphaerellales</taxon>
        <taxon>Mycosphaerellaceae</taxon>
        <taxon>Cercospora</taxon>
    </lineage>
</organism>
<feature type="region of interest" description="Disordered" evidence="1">
    <location>
        <begin position="37"/>
        <end position="121"/>
    </location>
</feature>
<reference evidence="2 3" key="1">
    <citation type="submission" date="2023-09" db="EMBL/GenBank/DDBJ databases">
        <title>Complete-Gapless Cercospora beticola genome.</title>
        <authorList>
            <person name="Wyatt N.A."/>
            <person name="Spanner R.E."/>
            <person name="Bolton M.D."/>
        </authorList>
    </citation>
    <scope>NUCLEOTIDE SEQUENCE [LARGE SCALE GENOMIC DNA]</scope>
    <source>
        <strain evidence="2">Cb09-40</strain>
    </source>
</reference>
<proteinExistence type="predicted"/>
<accession>A0ABZ0NEU3</accession>
<evidence type="ECO:0000313" key="3">
    <source>
        <dbReference type="Proteomes" id="UP001302367"/>
    </source>
</evidence>
<evidence type="ECO:0000256" key="1">
    <source>
        <dbReference type="SAM" id="MobiDB-lite"/>
    </source>
</evidence>
<dbReference type="GeneID" id="90643879"/>
<feature type="compositionally biased region" description="Low complexity" evidence="1">
    <location>
        <begin position="102"/>
        <end position="112"/>
    </location>
</feature>
<evidence type="ECO:0000313" key="2">
    <source>
        <dbReference type="EMBL" id="WPA98043.1"/>
    </source>
</evidence>